<dbReference type="SUPFAM" id="SSF52047">
    <property type="entry name" value="RNI-like"/>
    <property type="match status" value="1"/>
</dbReference>
<evidence type="ECO:0000259" key="1">
    <source>
        <dbReference type="Pfam" id="PF00646"/>
    </source>
</evidence>
<reference evidence="2 3" key="1">
    <citation type="submission" date="2015-12" db="EMBL/GenBank/DDBJ databases">
        <title>Draft genome sequence of Moniliophthora roreri, the causal agent of frosty pod rot of cacao.</title>
        <authorList>
            <person name="Aime M.C."/>
            <person name="Diaz-Valderrama J.R."/>
            <person name="Kijpornyongpan T."/>
            <person name="Phillips-Mora W."/>
        </authorList>
    </citation>
    <scope>NUCLEOTIDE SEQUENCE [LARGE SCALE GENOMIC DNA]</scope>
    <source>
        <strain evidence="2 3">MCA 2952</strain>
    </source>
</reference>
<dbReference type="Pfam" id="PF00646">
    <property type="entry name" value="F-box"/>
    <property type="match status" value="1"/>
</dbReference>
<dbReference type="CDD" id="cd09917">
    <property type="entry name" value="F-box_SF"/>
    <property type="match status" value="1"/>
</dbReference>
<protein>
    <recommendedName>
        <fullName evidence="1">F-box domain-containing protein</fullName>
    </recommendedName>
</protein>
<sequence>MPPSHLPFEIVEKILTHLVRKPLVYNARNPDLLSCSLVSRTWLGAAREHMWDSDWFGIPQAECQFTALKLLCASPLYSLRLDKVANICADLCDPWITSFFEWCSPFFTGVTRIEIGDQSFAPGSATLPKGIFAGFPALKFLSIYRMHFASINDFYDLLLSLKELEHLSCREVFLENKKTEESDELLIKSSIRRLDVDFDSFFALFYRRVAFTGLQELYFEEPYGNSLHGTQQHHYNDHRWRGIGDILAYTGHRLVKLTLVLLRKLDFSTFIQTSMDLPTKTPILRELEIQIGVLADVDKLLLPMISFRRPHQQLSSLKIYGLPDNLREFDSILERSTPRLQELKFFAFSVSQEYMSDDASWPWGMTLDHLQCGSEDWRKARIYMLKIGDMMPWCEKQQCLVPVFTLRG</sequence>
<accession>A0A0W0F6Y3</accession>
<dbReference type="Proteomes" id="UP000054988">
    <property type="component" value="Unassembled WGS sequence"/>
</dbReference>
<dbReference type="Gene3D" id="1.20.1280.50">
    <property type="match status" value="1"/>
</dbReference>
<dbReference type="AlphaFoldDB" id="A0A0W0F6Y3"/>
<comment type="caution">
    <text evidence="2">The sequence shown here is derived from an EMBL/GenBank/DDBJ whole genome shotgun (WGS) entry which is preliminary data.</text>
</comment>
<organism evidence="2 3">
    <name type="scientific">Moniliophthora roreri</name>
    <name type="common">Frosty pod rot fungus</name>
    <name type="synonym">Monilia roreri</name>
    <dbReference type="NCBI Taxonomy" id="221103"/>
    <lineage>
        <taxon>Eukaryota</taxon>
        <taxon>Fungi</taxon>
        <taxon>Dikarya</taxon>
        <taxon>Basidiomycota</taxon>
        <taxon>Agaricomycotina</taxon>
        <taxon>Agaricomycetes</taxon>
        <taxon>Agaricomycetidae</taxon>
        <taxon>Agaricales</taxon>
        <taxon>Marasmiineae</taxon>
        <taxon>Marasmiaceae</taxon>
        <taxon>Moniliophthora</taxon>
    </lineage>
</organism>
<gene>
    <name evidence="2" type="ORF">WG66_15364</name>
</gene>
<evidence type="ECO:0000313" key="2">
    <source>
        <dbReference type="EMBL" id="KTB32069.1"/>
    </source>
</evidence>
<name>A0A0W0F6Y3_MONRR</name>
<evidence type="ECO:0000313" key="3">
    <source>
        <dbReference type="Proteomes" id="UP000054988"/>
    </source>
</evidence>
<proteinExistence type="predicted"/>
<dbReference type="InterPro" id="IPR001810">
    <property type="entry name" value="F-box_dom"/>
</dbReference>
<dbReference type="EMBL" id="LATX01002262">
    <property type="protein sequence ID" value="KTB32069.1"/>
    <property type="molecule type" value="Genomic_DNA"/>
</dbReference>
<feature type="domain" description="F-box" evidence="1">
    <location>
        <begin position="4"/>
        <end position="43"/>
    </location>
</feature>